<organism evidence="5 7">
    <name type="scientific">Schizosaccharomyces japonicus (strain yFS275 / FY16936)</name>
    <name type="common">Fission yeast</name>
    <dbReference type="NCBI Taxonomy" id="402676"/>
    <lineage>
        <taxon>Eukaryota</taxon>
        <taxon>Fungi</taxon>
        <taxon>Dikarya</taxon>
        <taxon>Ascomycota</taxon>
        <taxon>Taphrinomycotina</taxon>
        <taxon>Schizosaccharomycetes</taxon>
        <taxon>Schizosaccharomycetales</taxon>
        <taxon>Schizosaccharomycetaceae</taxon>
        <taxon>Schizosaccharomyces</taxon>
    </lineage>
</organism>
<dbReference type="JaponicusDB" id="SJAG_00782">
    <property type="gene designation" value="sws2"/>
</dbReference>
<evidence type="ECO:0000313" key="5">
    <source>
        <dbReference type="EMBL" id="EEB05756.2"/>
    </source>
</evidence>
<proteinExistence type="inferred from homology"/>
<dbReference type="InterPro" id="IPR001892">
    <property type="entry name" value="Ribosomal_uS13"/>
</dbReference>
<dbReference type="InterPro" id="IPR010979">
    <property type="entry name" value="Ribosomal_uS13-like_H2TH"/>
</dbReference>
<evidence type="ECO:0000256" key="1">
    <source>
        <dbReference type="ARBA" id="ARBA00008080"/>
    </source>
</evidence>
<evidence type="ECO:0000256" key="3">
    <source>
        <dbReference type="ARBA" id="ARBA00023274"/>
    </source>
</evidence>
<dbReference type="GeneID" id="7048857"/>
<dbReference type="Gene3D" id="1.10.8.50">
    <property type="match status" value="1"/>
</dbReference>
<dbReference type="OMA" id="MNVKRLM"/>
<dbReference type="FunFam" id="1.10.8.50:FF:000001">
    <property type="entry name" value="30S ribosomal protein S13"/>
    <property type="match status" value="1"/>
</dbReference>
<dbReference type="eggNOG" id="KOG3311">
    <property type="taxonomic scope" value="Eukaryota"/>
</dbReference>
<comment type="similarity">
    <text evidence="1">Belongs to the universal ribosomal protein uS13 family.</text>
</comment>
<evidence type="ECO:0000313" key="7">
    <source>
        <dbReference type="Proteomes" id="UP000001744"/>
    </source>
</evidence>
<dbReference type="GO" id="GO:0006412">
    <property type="term" value="P:translation"/>
    <property type="evidence" value="ECO:0007669"/>
    <property type="project" value="InterPro"/>
</dbReference>
<evidence type="ECO:0000256" key="2">
    <source>
        <dbReference type="ARBA" id="ARBA00022980"/>
    </source>
</evidence>
<keyword evidence="7" id="KW-1185">Reference proteome</keyword>
<gene>
    <name evidence="6" type="primary">sws2</name>
    <name evidence="5" type="ORF">SJAG_00782</name>
</gene>
<dbReference type="SUPFAM" id="SSF46946">
    <property type="entry name" value="S13-like H2TH domain"/>
    <property type="match status" value="1"/>
</dbReference>
<reference evidence="5 7" key="1">
    <citation type="journal article" date="2011" name="Science">
        <title>Comparative functional genomics of the fission yeasts.</title>
        <authorList>
            <person name="Rhind N."/>
            <person name="Chen Z."/>
            <person name="Yassour M."/>
            <person name="Thompson D.A."/>
            <person name="Haas B.J."/>
            <person name="Habib N."/>
            <person name="Wapinski I."/>
            <person name="Roy S."/>
            <person name="Lin M.F."/>
            <person name="Heiman D.I."/>
            <person name="Young S.K."/>
            <person name="Furuya K."/>
            <person name="Guo Y."/>
            <person name="Pidoux A."/>
            <person name="Chen H.M."/>
            <person name="Robbertse B."/>
            <person name="Goldberg J.M."/>
            <person name="Aoki K."/>
            <person name="Bayne E.H."/>
            <person name="Berlin A.M."/>
            <person name="Desjardins C.A."/>
            <person name="Dobbs E."/>
            <person name="Dukaj L."/>
            <person name="Fan L."/>
            <person name="FitzGerald M.G."/>
            <person name="French C."/>
            <person name="Gujja S."/>
            <person name="Hansen K."/>
            <person name="Keifenheim D."/>
            <person name="Levin J.Z."/>
            <person name="Mosher R.A."/>
            <person name="Mueller C.A."/>
            <person name="Pfiffner J."/>
            <person name="Priest M."/>
            <person name="Russ C."/>
            <person name="Smialowska A."/>
            <person name="Swoboda P."/>
            <person name="Sykes S.M."/>
            <person name="Vaughn M."/>
            <person name="Vengrova S."/>
            <person name="Yoder R."/>
            <person name="Zeng Q."/>
            <person name="Allshire R."/>
            <person name="Baulcombe D."/>
            <person name="Birren B.W."/>
            <person name="Brown W."/>
            <person name="Ekwall K."/>
            <person name="Kellis M."/>
            <person name="Leatherwood J."/>
            <person name="Levin H."/>
            <person name="Margalit H."/>
            <person name="Martienssen R."/>
            <person name="Nieduszynski C.A."/>
            <person name="Spatafora J.W."/>
            <person name="Friedman N."/>
            <person name="Dalgaard J.Z."/>
            <person name="Baumann P."/>
            <person name="Niki H."/>
            <person name="Regev A."/>
            <person name="Nusbaum C."/>
        </authorList>
    </citation>
    <scope>NUCLEOTIDE SEQUENCE [LARGE SCALE GENOMIC DNA]</scope>
    <source>
        <strain evidence="7">yFS275 / FY16936</strain>
    </source>
</reference>
<dbReference type="HOGENOM" id="CLU_103849_2_3_1"/>
<name>B6JWK5_SCHJY</name>
<dbReference type="STRING" id="402676.B6JWK5"/>
<dbReference type="PANTHER" id="PTHR10871:SF1">
    <property type="entry name" value="SMALL RIBOSOMAL SUBUNIT PROTEIN US13M"/>
    <property type="match status" value="1"/>
</dbReference>
<dbReference type="PROSITE" id="PS50159">
    <property type="entry name" value="RIBOSOMAL_S13_2"/>
    <property type="match status" value="1"/>
</dbReference>
<protein>
    <recommendedName>
        <fullName evidence="4">Small ribosomal subunit protein uS13m</fullName>
    </recommendedName>
</protein>
<dbReference type="GO" id="GO:0003723">
    <property type="term" value="F:RNA binding"/>
    <property type="evidence" value="ECO:0007669"/>
    <property type="project" value="InterPro"/>
</dbReference>
<dbReference type="InterPro" id="IPR027437">
    <property type="entry name" value="Rbsml_uS13_C"/>
</dbReference>
<dbReference type="InterPro" id="IPR018269">
    <property type="entry name" value="Ribosomal_uS13_CS"/>
</dbReference>
<dbReference type="Gene3D" id="4.10.910.10">
    <property type="entry name" value="30s ribosomal protein s13, domain 2"/>
    <property type="match status" value="1"/>
</dbReference>
<dbReference type="Proteomes" id="UP000001744">
    <property type="component" value="Unassembled WGS sequence"/>
</dbReference>
<dbReference type="GO" id="GO:0003735">
    <property type="term" value="F:structural constituent of ribosome"/>
    <property type="evidence" value="ECO:0007669"/>
    <property type="project" value="InterPro"/>
</dbReference>
<dbReference type="GO" id="GO:0015935">
    <property type="term" value="C:small ribosomal subunit"/>
    <property type="evidence" value="ECO:0000318"/>
    <property type="project" value="GO_Central"/>
</dbReference>
<dbReference type="OrthoDB" id="525520at2759"/>
<accession>B6JWK5</accession>
<keyword evidence="2 5" id="KW-0689">Ribosomal protein</keyword>
<keyword evidence="3" id="KW-0687">Ribonucleoprotein</keyword>
<dbReference type="VEuPathDB" id="FungiDB:SJAG_00782"/>
<dbReference type="PANTHER" id="PTHR10871">
    <property type="entry name" value="30S RIBOSOMAL PROTEIN S13/40S RIBOSOMAL PROTEIN S18"/>
    <property type="match status" value="1"/>
</dbReference>
<dbReference type="AlphaFoldDB" id="B6JWK5"/>
<dbReference type="HAMAP" id="MF_01315">
    <property type="entry name" value="Ribosomal_uS13"/>
    <property type="match status" value="1"/>
</dbReference>
<evidence type="ECO:0000313" key="6">
    <source>
        <dbReference type="JaponicusDB" id="SJAG_00782"/>
    </source>
</evidence>
<evidence type="ECO:0000256" key="4">
    <source>
        <dbReference type="ARBA" id="ARBA00040757"/>
    </source>
</evidence>
<dbReference type="Pfam" id="PF00416">
    <property type="entry name" value="Ribosomal_S13"/>
    <property type="match status" value="2"/>
</dbReference>
<dbReference type="RefSeq" id="XP_002172049.2">
    <property type="nucleotide sequence ID" value="XM_002172013.2"/>
</dbReference>
<sequence>MVFLLGVSLPDHKPVKYALTSFYGIGRITAEAICARLSFHDTLKIQDLTETQLTRLSQILNGMTLESDLKRDVQKNIARYVQIRSYKGLRHSAGLPVHGQRTRTNAKTAKKLNRITRRYSTFITCAPRSAAMLLERITFPFLSILKKTG</sequence>
<dbReference type="GO" id="GO:0005739">
    <property type="term" value="C:mitochondrion"/>
    <property type="evidence" value="ECO:0000318"/>
    <property type="project" value="GO_Central"/>
</dbReference>
<dbReference type="EMBL" id="KE651166">
    <property type="protein sequence ID" value="EEB05756.2"/>
    <property type="molecule type" value="Genomic_DNA"/>
</dbReference>
<dbReference type="PROSITE" id="PS00646">
    <property type="entry name" value="RIBOSOMAL_S13_1"/>
    <property type="match status" value="1"/>
</dbReference>